<name>A0A967BEE5_9RHOB</name>
<evidence type="ECO:0000313" key="8">
    <source>
        <dbReference type="Proteomes" id="UP000639775"/>
    </source>
</evidence>
<sequence>MTGWGEFILAFTVFFLSHSFPVRPPVRPWLVARLGSRGFTLGYSVLSLAVLGWVIAAAGRAPYVELWGYAPWQNHLPMVAMGVVCLILAAAIWRPNPFSFGGAQNDQFDPKRAGIVRYMRHPLLVALALWAFAHLAPNGDLAHVILFGIFAGFALMGMPLITRRKKRQLGQTWYDWDAALKSATLAPRPLSWSGAVARLAVGIGLYAALLAAHPWLFGVNPLP</sequence>
<keyword evidence="4 5" id="KW-0472">Membrane</keyword>
<evidence type="ECO:0000256" key="1">
    <source>
        <dbReference type="ARBA" id="ARBA00004141"/>
    </source>
</evidence>
<comment type="caution">
    <text evidence="7">The sequence shown here is derived from an EMBL/GenBank/DDBJ whole genome shotgun (WGS) entry which is preliminary data.</text>
</comment>
<protein>
    <submittedName>
        <fullName evidence="7">NnrU family protein</fullName>
    </submittedName>
</protein>
<evidence type="ECO:0000256" key="3">
    <source>
        <dbReference type="ARBA" id="ARBA00022989"/>
    </source>
</evidence>
<evidence type="ECO:0000256" key="4">
    <source>
        <dbReference type="ARBA" id="ARBA00023136"/>
    </source>
</evidence>
<reference evidence="7" key="1">
    <citation type="submission" date="2020-03" db="EMBL/GenBank/DDBJ databases">
        <title>Roseovarius gahaiensis sp. nov., isolated from Gahai Saline Lake, China.</title>
        <authorList>
            <person name="Sun X."/>
        </authorList>
    </citation>
    <scope>NUCLEOTIDE SEQUENCE</scope>
    <source>
        <strain evidence="7">GH877</strain>
    </source>
</reference>
<gene>
    <name evidence="7" type="ORF">HAT86_12840</name>
</gene>
<feature type="transmembrane region" description="Helical" evidence="5">
    <location>
        <begin position="195"/>
        <end position="217"/>
    </location>
</feature>
<dbReference type="AlphaFoldDB" id="A0A967BEE5"/>
<evidence type="ECO:0000259" key="6">
    <source>
        <dbReference type="Pfam" id="PF07298"/>
    </source>
</evidence>
<keyword evidence="2 5" id="KW-0812">Transmembrane</keyword>
<dbReference type="Pfam" id="PF07298">
    <property type="entry name" value="NnrU"/>
    <property type="match status" value="1"/>
</dbReference>
<keyword evidence="8" id="KW-1185">Reference proteome</keyword>
<accession>A0A967BEE5</accession>
<evidence type="ECO:0000256" key="5">
    <source>
        <dbReference type="SAM" id="Phobius"/>
    </source>
</evidence>
<feature type="domain" description="NnrU" evidence="6">
    <location>
        <begin position="7"/>
        <end position="221"/>
    </location>
</feature>
<feature type="transmembrane region" description="Helical" evidence="5">
    <location>
        <begin position="6"/>
        <end position="26"/>
    </location>
</feature>
<dbReference type="InterPro" id="IPR009915">
    <property type="entry name" value="NnrU_dom"/>
</dbReference>
<feature type="transmembrane region" description="Helical" evidence="5">
    <location>
        <begin position="38"/>
        <end position="56"/>
    </location>
</feature>
<comment type="subcellular location">
    <subcellularLocation>
        <location evidence="1">Membrane</location>
        <topology evidence="1">Multi-pass membrane protein</topology>
    </subcellularLocation>
</comment>
<feature type="transmembrane region" description="Helical" evidence="5">
    <location>
        <begin position="115"/>
        <end position="135"/>
    </location>
</feature>
<dbReference type="GO" id="GO:0016020">
    <property type="term" value="C:membrane"/>
    <property type="evidence" value="ECO:0007669"/>
    <property type="project" value="UniProtKB-SubCell"/>
</dbReference>
<feature type="transmembrane region" description="Helical" evidence="5">
    <location>
        <begin position="76"/>
        <end position="94"/>
    </location>
</feature>
<dbReference type="Proteomes" id="UP000639775">
    <property type="component" value="Unassembled WGS sequence"/>
</dbReference>
<dbReference type="EMBL" id="JAAORB010000030">
    <property type="protein sequence ID" value="NHQ75338.1"/>
    <property type="molecule type" value="Genomic_DNA"/>
</dbReference>
<proteinExistence type="predicted"/>
<keyword evidence="3 5" id="KW-1133">Transmembrane helix</keyword>
<feature type="transmembrane region" description="Helical" evidence="5">
    <location>
        <begin position="141"/>
        <end position="161"/>
    </location>
</feature>
<organism evidence="7 8">
    <name type="scientific">Roseovarius gahaiensis</name>
    <dbReference type="NCBI Taxonomy" id="2716691"/>
    <lineage>
        <taxon>Bacteria</taxon>
        <taxon>Pseudomonadati</taxon>
        <taxon>Pseudomonadota</taxon>
        <taxon>Alphaproteobacteria</taxon>
        <taxon>Rhodobacterales</taxon>
        <taxon>Roseobacteraceae</taxon>
        <taxon>Roseovarius</taxon>
    </lineage>
</organism>
<evidence type="ECO:0000313" key="7">
    <source>
        <dbReference type="EMBL" id="NHQ75338.1"/>
    </source>
</evidence>
<evidence type="ECO:0000256" key="2">
    <source>
        <dbReference type="ARBA" id="ARBA00022692"/>
    </source>
</evidence>